<accession>A0ABP4NF39</accession>
<organism evidence="1 2">
    <name type="scientific">Kribbella lupini</name>
    <dbReference type="NCBI Taxonomy" id="291602"/>
    <lineage>
        <taxon>Bacteria</taxon>
        <taxon>Bacillati</taxon>
        <taxon>Actinomycetota</taxon>
        <taxon>Actinomycetes</taxon>
        <taxon>Propionibacteriales</taxon>
        <taxon>Kribbellaceae</taxon>
        <taxon>Kribbella</taxon>
    </lineage>
</organism>
<dbReference type="EMBL" id="BAAANC010000005">
    <property type="protein sequence ID" value="GAA1559274.1"/>
    <property type="molecule type" value="Genomic_DNA"/>
</dbReference>
<gene>
    <name evidence="1" type="ORF">GCM10009741_75370</name>
</gene>
<evidence type="ECO:0000313" key="2">
    <source>
        <dbReference type="Proteomes" id="UP001500363"/>
    </source>
</evidence>
<comment type="caution">
    <text evidence="1">The sequence shown here is derived from an EMBL/GenBank/DDBJ whole genome shotgun (WGS) entry which is preliminary data.</text>
</comment>
<evidence type="ECO:0000313" key="1">
    <source>
        <dbReference type="EMBL" id="GAA1559274.1"/>
    </source>
</evidence>
<name>A0ABP4NF39_9ACTN</name>
<keyword evidence="2" id="KW-1185">Reference proteome</keyword>
<proteinExistence type="predicted"/>
<dbReference type="Proteomes" id="UP001500363">
    <property type="component" value="Unassembled WGS sequence"/>
</dbReference>
<sequence>MGGVRGEGVLPGGRRLDDPSEAQLDLVEFVAKFCDMAAPSFGNIASDNSAGSTALEALLRRQRHDALEQSTDVLRGYSCVTVCPPALVERLGGVGALEASGAFVEVRSLQGGGASLRATETFEAYDDDAVMRVFKALAPVLPAGVPDAPSARSTRKRVRLVYEDASSYR</sequence>
<protein>
    <submittedName>
        <fullName evidence="1">Uncharacterized protein</fullName>
    </submittedName>
</protein>
<reference evidence="2" key="1">
    <citation type="journal article" date="2019" name="Int. J. Syst. Evol. Microbiol.">
        <title>The Global Catalogue of Microorganisms (GCM) 10K type strain sequencing project: providing services to taxonomists for standard genome sequencing and annotation.</title>
        <authorList>
            <consortium name="The Broad Institute Genomics Platform"/>
            <consortium name="The Broad Institute Genome Sequencing Center for Infectious Disease"/>
            <person name="Wu L."/>
            <person name="Ma J."/>
        </authorList>
    </citation>
    <scope>NUCLEOTIDE SEQUENCE [LARGE SCALE GENOMIC DNA]</scope>
    <source>
        <strain evidence="2">JCM 14303</strain>
    </source>
</reference>